<reference evidence="2" key="1">
    <citation type="journal article" date="2020" name="Nature">
        <title>Giant virus diversity and host interactions through global metagenomics.</title>
        <authorList>
            <person name="Schulz F."/>
            <person name="Roux S."/>
            <person name="Paez-Espino D."/>
            <person name="Jungbluth S."/>
            <person name="Walsh D.A."/>
            <person name="Denef V.J."/>
            <person name="McMahon K.D."/>
            <person name="Konstantinidis K.T."/>
            <person name="Eloe-Fadrosh E.A."/>
            <person name="Kyrpides N.C."/>
            <person name="Woyke T."/>
        </authorList>
    </citation>
    <scope>NUCLEOTIDE SEQUENCE</scope>
    <source>
        <strain evidence="2">GVMAG-M-3300027963-41</strain>
    </source>
</reference>
<keyword evidence="1" id="KW-0472">Membrane</keyword>
<keyword evidence="1" id="KW-1133">Transmembrane helix</keyword>
<dbReference type="EMBL" id="MN740534">
    <property type="protein sequence ID" value="QHU32000.1"/>
    <property type="molecule type" value="Genomic_DNA"/>
</dbReference>
<feature type="transmembrane region" description="Helical" evidence="1">
    <location>
        <begin position="50"/>
        <end position="70"/>
    </location>
</feature>
<evidence type="ECO:0000256" key="1">
    <source>
        <dbReference type="SAM" id="Phobius"/>
    </source>
</evidence>
<accession>A0A6C0LNR4</accession>
<sequence>MASPKTLKQSPEYRHFLEETVLTVFLWVGIWGAISHLIDYYLKRYFYSELVIYAVIALVSFSLLASRGYIPADEQKK</sequence>
<protein>
    <submittedName>
        <fullName evidence="2">Uncharacterized protein</fullName>
    </submittedName>
</protein>
<evidence type="ECO:0000313" key="2">
    <source>
        <dbReference type="EMBL" id="QHU32000.1"/>
    </source>
</evidence>
<feature type="transmembrane region" description="Helical" evidence="1">
    <location>
        <begin position="21"/>
        <end position="38"/>
    </location>
</feature>
<name>A0A6C0LNR4_9ZZZZ</name>
<keyword evidence="1" id="KW-0812">Transmembrane</keyword>
<proteinExistence type="predicted"/>
<organism evidence="2">
    <name type="scientific">viral metagenome</name>
    <dbReference type="NCBI Taxonomy" id="1070528"/>
    <lineage>
        <taxon>unclassified sequences</taxon>
        <taxon>metagenomes</taxon>
        <taxon>organismal metagenomes</taxon>
    </lineage>
</organism>
<dbReference type="AlphaFoldDB" id="A0A6C0LNR4"/>